<organism evidence="1 2">
    <name type="scientific">Holothuria leucospilota</name>
    <name type="common">Black long sea cucumber</name>
    <name type="synonym">Mertensiothuria leucospilota</name>
    <dbReference type="NCBI Taxonomy" id="206669"/>
    <lineage>
        <taxon>Eukaryota</taxon>
        <taxon>Metazoa</taxon>
        <taxon>Echinodermata</taxon>
        <taxon>Eleutherozoa</taxon>
        <taxon>Echinozoa</taxon>
        <taxon>Holothuroidea</taxon>
        <taxon>Aspidochirotacea</taxon>
        <taxon>Aspidochirotida</taxon>
        <taxon>Holothuriidae</taxon>
        <taxon>Holothuria</taxon>
    </lineage>
</organism>
<dbReference type="AlphaFoldDB" id="A0A9Q1BAN7"/>
<sequence>MFASNAECSAKTSSSSNIPSFAATFAQQISPEEFDRQKVVYTKQAVAELQNSEEFKRWLQKCSCCSSSWYDGQFSTQCQECGGFAMSRPCGICLGHCGATWYRDIDMSHKMKEGHWNGKCYLPESEQRHFILQHLVGNDEDTLVDALTDLGNT</sequence>
<comment type="caution">
    <text evidence="1">The sequence shown here is derived from an EMBL/GenBank/DDBJ whole genome shotgun (WGS) entry which is preliminary data.</text>
</comment>
<dbReference type="EMBL" id="JAIZAY010000022">
    <property type="protein sequence ID" value="KAJ8020931.1"/>
    <property type="molecule type" value="Genomic_DNA"/>
</dbReference>
<name>A0A9Q1BAN7_HOLLE</name>
<proteinExistence type="predicted"/>
<reference evidence="1" key="1">
    <citation type="submission" date="2021-10" db="EMBL/GenBank/DDBJ databases">
        <title>Tropical sea cucumber genome reveals ecological adaptation and Cuvierian tubules defense mechanism.</title>
        <authorList>
            <person name="Chen T."/>
        </authorList>
    </citation>
    <scope>NUCLEOTIDE SEQUENCE</scope>
    <source>
        <strain evidence="1">Nanhai2018</strain>
        <tissue evidence="1">Muscle</tissue>
    </source>
</reference>
<dbReference type="OrthoDB" id="10062522at2759"/>
<gene>
    <name evidence="1" type="ORF">HOLleu_40655</name>
</gene>
<accession>A0A9Q1BAN7</accession>
<evidence type="ECO:0000313" key="1">
    <source>
        <dbReference type="EMBL" id="KAJ8020931.1"/>
    </source>
</evidence>
<dbReference type="Proteomes" id="UP001152320">
    <property type="component" value="Chromosome 22"/>
</dbReference>
<keyword evidence="2" id="KW-1185">Reference proteome</keyword>
<protein>
    <submittedName>
        <fullName evidence="1">Protein pinocchio</fullName>
    </submittedName>
</protein>
<evidence type="ECO:0000313" key="2">
    <source>
        <dbReference type="Proteomes" id="UP001152320"/>
    </source>
</evidence>